<feature type="chain" id="PRO_5045875673" evidence="1">
    <location>
        <begin position="21"/>
        <end position="263"/>
    </location>
</feature>
<dbReference type="SUPFAM" id="SSF63829">
    <property type="entry name" value="Calcium-dependent phosphotriesterase"/>
    <property type="match status" value="1"/>
</dbReference>
<keyword evidence="3" id="KW-1185">Reference proteome</keyword>
<dbReference type="Gene3D" id="2.130.10.10">
    <property type="entry name" value="YVTN repeat-like/Quinoprotein amine dehydrogenase"/>
    <property type="match status" value="1"/>
</dbReference>
<comment type="caution">
    <text evidence="2">The sequence shown here is derived from an EMBL/GenBank/DDBJ whole genome shotgun (WGS) entry which is preliminary data.</text>
</comment>
<keyword evidence="1" id="KW-0732">Signal</keyword>
<evidence type="ECO:0000256" key="1">
    <source>
        <dbReference type="SAM" id="SignalP"/>
    </source>
</evidence>
<name>A0ABS5VTN9_9BACT</name>
<feature type="signal peptide" evidence="1">
    <location>
        <begin position="1"/>
        <end position="20"/>
    </location>
</feature>
<protein>
    <submittedName>
        <fullName evidence="2">Uncharacterized protein</fullName>
    </submittedName>
</protein>
<gene>
    <name evidence="2" type="ORF">KK060_12645</name>
</gene>
<accession>A0ABS5VTN9</accession>
<proteinExistence type="predicted"/>
<dbReference type="EMBL" id="JAHESD010000026">
    <property type="protein sequence ID" value="MBT1704134.1"/>
    <property type="molecule type" value="Genomic_DNA"/>
</dbReference>
<evidence type="ECO:0000313" key="3">
    <source>
        <dbReference type="Proteomes" id="UP000772618"/>
    </source>
</evidence>
<dbReference type="RefSeq" id="WP_254154097.1">
    <property type="nucleotide sequence ID" value="NZ_JAHESD010000026.1"/>
</dbReference>
<evidence type="ECO:0000313" key="2">
    <source>
        <dbReference type="EMBL" id="MBT1704134.1"/>
    </source>
</evidence>
<dbReference type="Proteomes" id="UP000772618">
    <property type="component" value="Unassembled WGS sequence"/>
</dbReference>
<organism evidence="2 3">
    <name type="scientific">Chryseosolibacter indicus</name>
    <dbReference type="NCBI Taxonomy" id="2782351"/>
    <lineage>
        <taxon>Bacteria</taxon>
        <taxon>Pseudomonadati</taxon>
        <taxon>Bacteroidota</taxon>
        <taxon>Cytophagia</taxon>
        <taxon>Cytophagales</taxon>
        <taxon>Chryseotaleaceae</taxon>
        <taxon>Chryseosolibacter</taxon>
    </lineage>
</organism>
<dbReference type="InterPro" id="IPR015943">
    <property type="entry name" value="WD40/YVTN_repeat-like_dom_sf"/>
</dbReference>
<reference evidence="2 3" key="1">
    <citation type="submission" date="2021-05" db="EMBL/GenBank/DDBJ databases">
        <title>A Polyphasic approach of four new species of the genus Ohtaekwangia: Ohtaekwangia histidinii sp. nov., Ohtaekwangia cretensis sp. nov., Ohtaekwangia indiensis sp. nov., Ohtaekwangia reichenbachii sp. nov. from diverse environment.</title>
        <authorList>
            <person name="Octaviana S."/>
        </authorList>
    </citation>
    <scope>NUCLEOTIDE SEQUENCE [LARGE SCALE GENOMIC DNA]</scope>
    <source>
        <strain evidence="2 3">PWU20</strain>
    </source>
</reference>
<sequence>MKAKFPLVFLLLCITEIVLAQTRINTIEVSDTIISATVDRPGELYIVTKTGQIHRYSEDGKLMALYKAKSVPTLFEPRDGARLFAYYRETQQYDLLNPSFDVTRSFRVDSAFAIRPWLVCPSGDNKLWILDQEDNSLKRVNMRESVVETEANIDLKIIKDASVFTAMKEYQGFVFLLHPQQGVYIFNALGKHIKTIEVRGISSLQFLGEELYYIKNNKAHLFNLFTADTRVIALPSVTLFTLITDRRLYQLSNTSILVSTFTP</sequence>